<geneLocation type="plasmid" evidence="1">
    <name>pCS1-5</name>
</geneLocation>
<dbReference type="AlphaFoldDB" id="A0A2I6SWA5"/>
<dbReference type="InterPro" id="IPR020275">
    <property type="entry name" value="DUF5592"/>
</dbReference>
<sequence length="97" mass="11333">MYIIPSEINSETKIFKNVYLIDMLFMLVAFVLTMSFSSIVNPKVVVPYYICSFLLTIFLVLKSQTNPGLRNYKAIYLMIIRCRGTYQSLDWNTEREG</sequence>
<dbReference type="EMBL" id="MG205643">
    <property type="protein sequence ID" value="AUO31821.1"/>
    <property type="molecule type" value="Genomic_DNA"/>
</dbReference>
<accession>A0A2I6SWA5</accession>
<evidence type="ECO:0000313" key="1">
    <source>
        <dbReference type="EMBL" id="AUO31821.1"/>
    </source>
</evidence>
<keyword evidence="1" id="KW-0614">Plasmid</keyword>
<name>A0A2I6SWA5_PARSO</name>
<dbReference type="Pfam" id="PF17332">
    <property type="entry name" value="DUF5592"/>
    <property type="match status" value="1"/>
</dbReference>
<organism evidence="1">
    <name type="scientific">Paraclostridium sordellii</name>
    <name type="common">Clostridium sordellii</name>
    <dbReference type="NCBI Taxonomy" id="1505"/>
    <lineage>
        <taxon>Bacteria</taxon>
        <taxon>Bacillati</taxon>
        <taxon>Bacillota</taxon>
        <taxon>Clostridia</taxon>
        <taxon>Peptostreptococcales</taxon>
        <taxon>Peptostreptococcaceae</taxon>
        <taxon>Paraclostridium</taxon>
    </lineage>
</organism>
<dbReference type="RefSeq" id="WP_057560200.1">
    <property type="nucleotide sequence ID" value="NZ_CELH01000008.1"/>
</dbReference>
<proteinExistence type="predicted"/>
<protein>
    <submittedName>
        <fullName evidence="1">Uncharacterized protein</fullName>
    </submittedName>
</protein>
<reference evidence="1" key="1">
    <citation type="submission" date="2017-10" db="EMBL/GenBank/DDBJ databases">
        <title>Conjugative transfer of the toxin plasmid of Clostridium sordellii.</title>
        <authorList>
            <person name="Vidor C.J."/>
            <person name="Awad M."/>
            <person name="Lyras D."/>
        </authorList>
    </citation>
    <scope>NUCLEOTIDE SEQUENCE</scope>
    <source>
        <strain evidence="1">S0804018</strain>
        <plasmid evidence="1">pCS1-5</plasmid>
    </source>
</reference>